<keyword evidence="4" id="KW-0808">Transferase</keyword>
<dbReference type="GeneID" id="77944397"/>
<dbReference type="PRINTS" id="PR00508">
    <property type="entry name" value="S21N4MTFRASE"/>
</dbReference>
<dbReference type="RefSeq" id="YP_010668167.1">
    <property type="nucleotide sequence ID" value="NC_070955.1"/>
</dbReference>
<dbReference type="GO" id="GO:0015667">
    <property type="term" value="F:site-specific DNA-methyltransferase (cytosine-N4-specific) activity"/>
    <property type="evidence" value="ECO:0007669"/>
    <property type="project" value="UniProtKB-EC"/>
</dbReference>
<comment type="catalytic activity">
    <reaction evidence="8">
        <text>a 2'-deoxycytidine in DNA + S-adenosyl-L-methionine = an N(4)-methyl-2'-deoxycytidine in DNA + S-adenosyl-L-homocysteine + H(+)</text>
        <dbReference type="Rhea" id="RHEA:16857"/>
        <dbReference type="Rhea" id="RHEA-COMP:11369"/>
        <dbReference type="Rhea" id="RHEA-COMP:13674"/>
        <dbReference type="ChEBI" id="CHEBI:15378"/>
        <dbReference type="ChEBI" id="CHEBI:57856"/>
        <dbReference type="ChEBI" id="CHEBI:59789"/>
        <dbReference type="ChEBI" id="CHEBI:85452"/>
        <dbReference type="ChEBI" id="CHEBI:137933"/>
        <dbReference type="EC" id="2.1.1.113"/>
    </reaction>
</comment>
<feature type="compositionally biased region" description="Basic and acidic residues" evidence="9">
    <location>
        <begin position="125"/>
        <end position="138"/>
    </location>
</feature>
<sequence>MIWLDSSHRGDCRDLMRAMIADGVRVQTIVTSPPYWGLRSYLPDGHPDKAREIGQEQTLREFIATLVEVFDLARQLLADDGTAWINMGDSYAGSRSGPDVGSTLQGTRRNQTESRKARASMTASRRRDDAPVPRSDVRVEGLKPKDLVGQPWRLAFALQDAGWYLRQDIIWHKPNPMPESVRDRCTKAHEYLFLLSKSERYYYDFDAMQEPTNGTAHPRGPGNRQHAAAEAFAAGDVHHRTKSGLVAYAERQRAVGVNPKARTPSGWDTGPGDHRGNVGRYPGNGVGFGRGYDAVTKPRVKQNESFSAVVTETVTTRNRRSVWTIPTQSFAGAHFATFPEALVEPCVLAGSRPGDVVFDPFFGSGTVGQVAQRLGRRFLGCELNPDYEPLQRDRLRQPGLMFESA</sequence>
<evidence type="ECO:0000256" key="5">
    <source>
        <dbReference type="ARBA" id="ARBA00022691"/>
    </source>
</evidence>
<feature type="region of interest" description="Disordered" evidence="9">
    <location>
        <begin position="259"/>
        <end position="283"/>
    </location>
</feature>
<dbReference type="InterPro" id="IPR002941">
    <property type="entry name" value="DNA_methylase_N4/N6"/>
</dbReference>
<comment type="similarity">
    <text evidence="1">Belongs to the N(4)/N(6)-methyltransferase family. N(4) subfamily.</text>
</comment>
<evidence type="ECO:0000256" key="1">
    <source>
        <dbReference type="ARBA" id="ARBA00010203"/>
    </source>
</evidence>
<dbReference type="GO" id="GO:0003677">
    <property type="term" value="F:DNA binding"/>
    <property type="evidence" value="ECO:0007669"/>
    <property type="project" value="UniProtKB-KW"/>
</dbReference>
<dbReference type="InterPro" id="IPR017985">
    <property type="entry name" value="MeTrfase_CN4_CS"/>
</dbReference>
<evidence type="ECO:0000256" key="4">
    <source>
        <dbReference type="ARBA" id="ARBA00022679"/>
    </source>
</evidence>
<evidence type="ECO:0000313" key="11">
    <source>
        <dbReference type="EMBL" id="UEW68565.1"/>
    </source>
</evidence>
<dbReference type="InterPro" id="IPR001091">
    <property type="entry name" value="RM_Methyltransferase"/>
</dbReference>
<evidence type="ECO:0000313" key="12">
    <source>
        <dbReference type="Proteomes" id="UP000828188"/>
    </source>
</evidence>
<dbReference type="GO" id="GO:0032259">
    <property type="term" value="P:methylation"/>
    <property type="evidence" value="ECO:0007669"/>
    <property type="project" value="UniProtKB-KW"/>
</dbReference>
<dbReference type="PROSITE" id="PS00093">
    <property type="entry name" value="N4_MTASE"/>
    <property type="match status" value="1"/>
</dbReference>
<dbReference type="EC" id="2.1.1.113" evidence="2"/>
<dbReference type="KEGG" id="vg:77944397"/>
<organism evidence="11 12">
    <name type="scientific">Burkholderia phage BgManors32</name>
    <dbReference type="NCBI Taxonomy" id="2894335"/>
    <lineage>
        <taxon>Viruses</taxon>
        <taxon>Duplodnaviria</taxon>
        <taxon>Heunggongvirae</taxon>
        <taxon>Uroviricota</taxon>
        <taxon>Caudoviricetes</taxon>
        <taxon>Bigmanorsvirus</taxon>
        <taxon>Bigmanorsvirus bgmanors32</taxon>
    </lineage>
</organism>
<keyword evidence="5" id="KW-0949">S-adenosyl-L-methionine</keyword>
<dbReference type="GO" id="GO:0009307">
    <property type="term" value="P:DNA restriction-modification system"/>
    <property type="evidence" value="ECO:0007669"/>
    <property type="project" value="UniProtKB-KW"/>
</dbReference>
<keyword evidence="12" id="KW-1185">Reference proteome</keyword>
<dbReference type="SUPFAM" id="SSF53335">
    <property type="entry name" value="S-adenosyl-L-methionine-dependent methyltransferases"/>
    <property type="match status" value="1"/>
</dbReference>
<keyword evidence="6" id="KW-0680">Restriction system</keyword>
<dbReference type="Pfam" id="PF01555">
    <property type="entry name" value="N6_N4_Mtase"/>
    <property type="match status" value="1"/>
</dbReference>
<evidence type="ECO:0000256" key="6">
    <source>
        <dbReference type="ARBA" id="ARBA00022747"/>
    </source>
</evidence>
<proteinExistence type="inferred from homology"/>
<evidence type="ECO:0000256" key="3">
    <source>
        <dbReference type="ARBA" id="ARBA00022603"/>
    </source>
</evidence>
<evidence type="ECO:0000256" key="9">
    <source>
        <dbReference type="SAM" id="MobiDB-lite"/>
    </source>
</evidence>
<evidence type="ECO:0000256" key="7">
    <source>
        <dbReference type="ARBA" id="ARBA00023125"/>
    </source>
</evidence>
<dbReference type="GO" id="GO:0008170">
    <property type="term" value="F:N-methyltransferase activity"/>
    <property type="evidence" value="ECO:0007669"/>
    <property type="project" value="InterPro"/>
</dbReference>
<evidence type="ECO:0000256" key="2">
    <source>
        <dbReference type="ARBA" id="ARBA00012185"/>
    </source>
</evidence>
<feature type="region of interest" description="Disordered" evidence="9">
    <location>
        <begin position="93"/>
        <end position="138"/>
    </location>
</feature>
<feature type="domain" description="DNA methylase N-4/N-6" evidence="10">
    <location>
        <begin position="26"/>
        <end position="388"/>
    </location>
</feature>
<reference evidence="11" key="1">
    <citation type="submission" date="2021-10" db="EMBL/GenBank/DDBJ databases">
        <authorList>
            <person name="Gelman D."/>
            <person name="Alkalay-Oren S."/>
            <person name="Coppenhagen-Glazer S."/>
            <person name="Hazan R."/>
        </authorList>
    </citation>
    <scope>NUCLEOTIDE SEQUENCE</scope>
</reference>
<dbReference type="Gene3D" id="3.40.50.150">
    <property type="entry name" value="Vaccinia Virus protein VP39"/>
    <property type="match status" value="1"/>
</dbReference>
<dbReference type="InterPro" id="IPR029063">
    <property type="entry name" value="SAM-dependent_MTases_sf"/>
</dbReference>
<evidence type="ECO:0000256" key="8">
    <source>
        <dbReference type="ARBA" id="ARBA00049120"/>
    </source>
</evidence>
<dbReference type="EMBL" id="OK665842">
    <property type="protein sequence ID" value="UEW68565.1"/>
    <property type="molecule type" value="Genomic_DNA"/>
</dbReference>
<dbReference type="Proteomes" id="UP000828188">
    <property type="component" value="Segment"/>
</dbReference>
<evidence type="ECO:0000259" key="10">
    <source>
        <dbReference type="Pfam" id="PF01555"/>
    </source>
</evidence>
<accession>A0AAE8YEX9</accession>
<protein>
    <recommendedName>
        <fullName evidence="2">site-specific DNA-methyltransferase (cytosine-N(4)-specific)</fullName>
        <ecNumber evidence="2">2.1.1.113</ecNumber>
    </recommendedName>
</protein>
<keyword evidence="7" id="KW-0238">DNA-binding</keyword>
<keyword evidence="3" id="KW-0489">Methyltransferase</keyword>
<name>A0AAE8YEX9_9CAUD</name>